<keyword evidence="3" id="KW-1185">Reference proteome</keyword>
<protein>
    <submittedName>
        <fullName evidence="2">Uncharacterized protein</fullName>
    </submittedName>
</protein>
<evidence type="ECO:0000256" key="1">
    <source>
        <dbReference type="SAM" id="MobiDB-lite"/>
    </source>
</evidence>
<feature type="compositionally biased region" description="Polar residues" evidence="1">
    <location>
        <begin position="26"/>
        <end position="45"/>
    </location>
</feature>
<proteinExistence type="predicted"/>
<organism evidence="2 3">
    <name type="scientific">Araneus ventricosus</name>
    <name type="common">Orbweaver spider</name>
    <name type="synonym">Epeira ventricosa</name>
    <dbReference type="NCBI Taxonomy" id="182803"/>
    <lineage>
        <taxon>Eukaryota</taxon>
        <taxon>Metazoa</taxon>
        <taxon>Ecdysozoa</taxon>
        <taxon>Arthropoda</taxon>
        <taxon>Chelicerata</taxon>
        <taxon>Arachnida</taxon>
        <taxon>Araneae</taxon>
        <taxon>Araneomorphae</taxon>
        <taxon>Entelegynae</taxon>
        <taxon>Araneoidea</taxon>
        <taxon>Araneidae</taxon>
        <taxon>Araneus</taxon>
    </lineage>
</organism>
<feature type="region of interest" description="Disordered" evidence="1">
    <location>
        <begin position="99"/>
        <end position="119"/>
    </location>
</feature>
<name>A0A4Y2KMQ2_ARAVE</name>
<gene>
    <name evidence="2" type="ORF">AVEN_153232_1</name>
</gene>
<accession>A0A4Y2KMQ2</accession>
<dbReference type="EMBL" id="BGPR01004745">
    <property type="protein sequence ID" value="GBN02877.1"/>
    <property type="molecule type" value="Genomic_DNA"/>
</dbReference>
<evidence type="ECO:0000313" key="3">
    <source>
        <dbReference type="Proteomes" id="UP000499080"/>
    </source>
</evidence>
<dbReference type="AlphaFoldDB" id="A0A4Y2KMQ2"/>
<sequence>MSGDSMKSKNCPEGYLEMGVTTTLTFSEGEDNNATNNVSGQPNRNSRVHADVNAEGVPARNVGVAFSPSSELNMRILSIKETGSETGKDRMDLVFAECGMTSEAKPRNSNNGKGNEISN</sequence>
<feature type="compositionally biased region" description="Polar residues" evidence="1">
    <location>
        <begin position="107"/>
        <end position="119"/>
    </location>
</feature>
<dbReference type="Proteomes" id="UP000499080">
    <property type="component" value="Unassembled WGS sequence"/>
</dbReference>
<comment type="caution">
    <text evidence="2">The sequence shown here is derived from an EMBL/GenBank/DDBJ whole genome shotgun (WGS) entry which is preliminary data.</text>
</comment>
<evidence type="ECO:0000313" key="2">
    <source>
        <dbReference type="EMBL" id="GBN02877.1"/>
    </source>
</evidence>
<reference evidence="2 3" key="1">
    <citation type="journal article" date="2019" name="Sci. Rep.">
        <title>Orb-weaving spider Araneus ventricosus genome elucidates the spidroin gene catalogue.</title>
        <authorList>
            <person name="Kono N."/>
            <person name="Nakamura H."/>
            <person name="Ohtoshi R."/>
            <person name="Moran D.A.P."/>
            <person name="Shinohara A."/>
            <person name="Yoshida Y."/>
            <person name="Fujiwara M."/>
            <person name="Mori M."/>
            <person name="Tomita M."/>
            <person name="Arakawa K."/>
        </authorList>
    </citation>
    <scope>NUCLEOTIDE SEQUENCE [LARGE SCALE GENOMIC DNA]</scope>
</reference>
<feature type="region of interest" description="Disordered" evidence="1">
    <location>
        <begin position="26"/>
        <end position="47"/>
    </location>
</feature>